<keyword evidence="3 9" id="KW-0813">Transport</keyword>
<evidence type="ECO:0000256" key="5">
    <source>
        <dbReference type="ARBA" id="ARBA00022692"/>
    </source>
</evidence>
<organism evidence="10 11">
    <name type="scientific">Xylanibacter ruminicola</name>
    <name type="common">Prevotella ruminicola</name>
    <dbReference type="NCBI Taxonomy" id="839"/>
    <lineage>
        <taxon>Bacteria</taxon>
        <taxon>Pseudomonadati</taxon>
        <taxon>Bacteroidota</taxon>
        <taxon>Bacteroidia</taxon>
        <taxon>Bacteroidales</taxon>
        <taxon>Prevotellaceae</taxon>
        <taxon>Xylanibacter</taxon>
    </lineage>
</organism>
<evidence type="ECO:0000256" key="6">
    <source>
        <dbReference type="ARBA" id="ARBA00022847"/>
    </source>
</evidence>
<comment type="caution">
    <text evidence="10">The sequence shown here is derived from an EMBL/GenBank/DDBJ whole genome shotgun (WGS) entry which is preliminary data.</text>
</comment>
<evidence type="ECO:0000256" key="7">
    <source>
        <dbReference type="ARBA" id="ARBA00022989"/>
    </source>
</evidence>
<dbReference type="FunFam" id="1.20.1740.10:FF:000004">
    <property type="entry name" value="Sodium:alanine symporter family protein"/>
    <property type="match status" value="1"/>
</dbReference>
<keyword evidence="7 9" id="KW-1133">Transmembrane helix</keyword>
<comment type="subcellular location">
    <subcellularLocation>
        <location evidence="1 9">Cell membrane</location>
        <topology evidence="1 9">Multi-pass membrane protein</topology>
    </subcellularLocation>
</comment>
<dbReference type="PANTHER" id="PTHR30330:SF1">
    <property type="entry name" value="AMINO-ACID CARRIER PROTEIN ALST"/>
    <property type="match status" value="1"/>
</dbReference>
<reference evidence="10" key="1">
    <citation type="submission" date="2019-04" db="EMBL/GenBank/DDBJ databases">
        <title>Evolution of Biomass-Degrading Anaerobic Consortia Revealed by Metagenomics.</title>
        <authorList>
            <person name="Peng X."/>
        </authorList>
    </citation>
    <scope>NUCLEOTIDE SEQUENCE</scope>
    <source>
        <strain evidence="10">SIG141</strain>
    </source>
</reference>
<accession>A0A928BUG6</accession>
<feature type="transmembrane region" description="Helical" evidence="9">
    <location>
        <begin position="145"/>
        <end position="164"/>
    </location>
</feature>
<evidence type="ECO:0000256" key="3">
    <source>
        <dbReference type="ARBA" id="ARBA00022448"/>
    </source>
</evidence>
<feature type="transmembrane region" description="Helical" evidence="9">
    <location>
        <begin position="72"/>
        <end position="96"/>
    </location>
</feature>
<evidence type="ECO:0000256" key="1">
    <source>
        <dbReference type="ARBA" id="ARBA00004651"/>
    </source>
</evidence>
<dbReference type="InterPro" id="IPR001463">
    <property type="entry name" value="Na/Ala_symport"/>
</dbReference>
<feature type="transmembrane region" description="Helical" evidence="9">
    <location>
        <begin position="391"/>
        <end position="410"/>
    </location>
</feature>
<dbReference type="GO" id="GO:0005886">
    <property type="term" value="C:plasma membrane"/>
    <property type="evidence" value="ECO:0007669"/>
    <property type="project" value="UniProtKB-SubCell"/>
</dbReference>
<dbReference type="AlphaFoldDB" id="A0A928BUG6"/>
<evidence type="ECO:0000313" key="11">
    <source>
        <dbReference type="Proteomes" id="UP000763088"/>
    </source>
</evidence>
<comment type="similarity">
    <text evidence="2 9">Belongs to the alanine or glycine:cation symporter (AGCS) (TC 2.A.25) family.</text>
</comment>
<gene>
    <name evidence="10" type="ORF">E7102_12210</name>
</gene>
<feature type="transmembrane region" description="Helical" evidence="9">
    <location>
        <begin position="12"/>
        <end position="30"/>
    </location>
</feature>
<feature type="transmembrane region" description="Helical" evidence="9">
    <location>
        <begin position="348"/>
        <end position="371"/>
    </location>
</feature>
<dbReference type="Gene3D" id="1.20.1740.10">
    <property type="entry name" value="Amino acid/polyamine transporter I"/>
    <property type="match status" value="1"/>
</dbReference>
<protein>
    <submittedName>
        <fullName evidence="10">Alanine:cation symporter family protein</fullName>
    </submittedName>
</protein>
<keyword evidence="5 9" id="KW-0812">Transmembrane</keyword>
<feature type="transmembrane region" description="Helical" evidence="9">
    <location>
        <begin position="102"/>
        <end position="125"/>
    </location>
</feature>
<evidence type="ECO:0000256" key="8">
    <source>
        <dbReference type="ARBA" id="ARBA00023136"/>
    </source>
</evidence>
<sequence length="471" mass="51204">MNELITAVNDVIWSYILIVALVGCGLWFTWRTKFVQFRMVGEMLRLLTESAVDSVGDQVKGKEKRHISSFQAFAVSVATRVGTGNLAGVATAIVIGGPGAVFWMWLIALIGSATAFVESTLAQLYKQKHKDSFIGGPAYYIQKGLKCRWMAVLFAILITLQFGLSNNSIQANTICGAMQEAFGWSPIWVGVALAAMALFIVFGGIQRIAKVSSVIVPLMAVGYIILALVIIIMNIHLIPHVFKVIILDAFGFSQIAGGSIGAAMMNGIKRGLFSNEAGEGSAPNAAATASTTHPVKQGLIQALGVFTDTLMVCSCTAFIILISGLYQVPELNGIALTQSALQSEIGSIGPMFIAVAIFLFAFSSIIGNYYYGEANIRFITQNNKVMTAYRIASAGLMVMFGALASFELVWNIVDLFMALLTACNLVAIVLLGRYTFRLLDDYRQQKRQGIKEPVFHRSKLPEIEDELECWE</sequence>
<dbReference type="PANTHER" id="PTHR30330">
    <property type="entry name" value="AGSS FAMILY TRANSPORTER, SODIUM-ALANINE"/>
    <property type="match status" value="1"/>
</dbReference>
<feature type="transmembrane region" description="Helical" evidence="9">
    <location>
        <begin position="305"/>
        <end position="328"/>
    </location>
</feature>
<evidence type="ECO:0000313" key="10">
    <source>
        <dbReference type="EMBL" id="MBE6267207.1"/>
    </source>
</evidence>
<dbReference type="NCBIfam" id="TIGR00835">
    <property type="entry name" value="agcS"/>
    <property type="match status" value="1"/>
</dbReference>
<dbReference type="PROSITE" id="PS00873">
    <property type="entry name" value="NA_ALANINE_SYMP"/>
    <property type="match status" value="1"/>
</dbReference>
<keyword evidence="6 9" id="KW-0769">Symport</keyword>
<evidence type="ECO:0000256" key="2">
    <source>
        <dbReference type="ARBA" id="ARBA00009261"/>
    </source>
</evidence>
<dbReference type="Pfam" id="PF01235">
    <property type="entry name" value="Na_Ala_symp"/>
    <property type="match status" value="1"/>
</dbReference>
<dbReference type="EMBL" id="SUYD01000017">
    <property type="protein sequence ID" value="MBE6267207.1"/>
    <property type="molecule type" value="Genomic_DNA"/>
</dbReference>
<feature type="transmembrane region" description="Helical" evidence="9">
    <location>
        <begin position="184"/>
        <end position="202"/>
    </location>
</feature>
<evidence type="ECO:0000256" key="9">
    <source>
        <dbReference type="RuleBase" id="RU363064"/>
    </source>
</evidence>
<keyword evidence="8 9" id="KW-0472">Membrane</keyword>
<dbReference type="GO" id="GO:0005283">
    <property type="term" value="F:amino acid:sodium symporter activity"/>
    <property type="evidence" value="ECO:0007669"/>
    <property type="project" value="InterPro"/>
</dbReference>
<feature type="transmembrane region" description="Helical" evidence="9">
    <location>
        <begin position="244"/>
        <end position="265"/>
    </location>
</feature>
<feature type="transmembrane region" description="Helical" evidence="9">
    <location>
        <begin position="214"/>
        <end position="238"/>
    </location>
</feature>
<evidence type="ECO:0000256" key="4">
    <source>
        <dbReference type="ARBA" id="ARBA00022475"/>
    </source>
</evidence>
<proteinExistence type="inferred from homology"/>
<name>A0A928BUG6_XYLRU</name>
<dbReference type="Proteomes" id="UP000763088">
    <property type="component" value="Unassembled WGS sequence"/>
</dbReference>
<dbReference type="PRINTS" id="PR00175">
    <property type="entry name" value="NAALASMPORT"/>
</dbReference>
<feature type="transmembrane region" description="Helical" evidence="9">
    <location>
        <begin position="416"/>
        <end position="436"/>
    </location>
</feature>
<keyword evidence="4 9" id="KW-1003">Cell membrane</keyword>